<dbReference type="EMBL" id="CP023690">
    <property type="protein sequence ID" value="QEV57900.1"/>
    <property type="molecule type" value="Genomic_DNA"/>
</dbReference>
<reference evidence="2 3" key="1">
    <citation type="submission" date="2017-09" db="EMBL/GenBank/DDBJ databases">
        <authorList>
            <person name="Lee N."/>
            <person name="Cho B.-K."/>
        </authorList>
    </citation>
    <scope>NUCLEOTIDE SEQUENCE [LARGE SCALE GENOMIC DNA]</scope>
    <source>
        <strain evidence="2 3">ATCC 27465</strain>
    </source>
</reference>
<accession>A0A5P2X4D6</accession>
<evidence type="ECO:0000313" key="1">
    <source>
        <dbReference type="EMBL" id="MBB5101102.1"/>
    </source>
</evidence>
<dbReference type="Proteomes" id="UP000549009">
    <property type="component" value="Unassembled WGS sequence"/>
</dbReference>
<dbReference type="Gene3D" id="2.40.350.10">
    <property type="entry name" value="SO1590-like"/>
    <property type="match status" value="1"/>
</dbReference>
<dbReference type="SUPFAM" id="SSF159238">
    <property type="entry name" value="SO1590-like"/>
    <property type="match status" value="1"/>
</dbReference>
<dbReference type="RefSeq" id="WP_150509106.1">
    <property type="nucleotide sequence ID" value="NZ_BMSQ01000003.1"/>
</dbReference>
<dbReference type="InterPro" id="IPR021607">
    <property type="entry name" value="DUF3224"/>
</dbReference>
<keyword evidence="4" id="KW-1185">Reference proteome</keyword>
<gene>
    <name evidence="2" type="ORF">CP982_03565</name>
    <name evidence="1" type="ORF">FHS40_000155</name>
</gene>
<name>A0A5P2X4D6_STRST</name>
<evidence type="ECO:0000313" key="3">
    <source>
        <dbReference type="Proteomes" id="UP000326505"/>
    </source>
</evidence>
<sequence>MRASGTFNVADFTPVSAPNPGIETAVPVAVATMAKQYEGEVVGHSTTLFTAAADQATGTGTYVALESFEGALHTRSGTFNFAHSGTTVDSRKQGGYFVIVPGSGTGDLAGISGTGGVAIDEDGTHRLWFDYEIGQ</sequence>
<organism evidence="2 3">
    <name type="scientific">Streptomyces spectabilis</name>
    <dbReference type="NCBI Taxonomy" id="68270"/>
    <lineage>
        <taxon>Bacteria</taxon>
        <taxon>Bacillati</taxon>
        <taxon>Actinomycetota</taxon>
        <taxon>Actinomycetes</taxon>
        <taxon>Kitasatosporales</taxon>
        <taxon>Streptomycetaceae</taxon>
        <taxon>Streptomyces</taxon>
    </lineage>
</organism>
<evidence type="ECO:0000313" key="4">
    <source>
        <dbReference type="Proteomes" id="UP000549009"/>
    </source>
</evidence>
<dbReference type="OrthoDB" id="882224at2"/>
<evidence type="ECO:0000313" key="2">
    <source>
        <dbReference type="EMBL" id="QEV57900.1"/>
    </source>
</evidence>
<dbReference type="Proteomes" id="UP000326505">
    <property type="component" value="Chromosome"/>
</dbReference>
<reference evidence="1 4" key="2">
    <citation type="submission" date="2020-08" db="EMBL/GenBank/DDBJ databases">
        <title>Genomic Encyclopedia of Type Strains, Phase III (KMG-III): the genomes of soil and plant-associated and newly described type strains.</title>
        <authorList>
            <person name="Whitman W."/>
        </authorList>
    </citation>
    <scope>NUCLEOTIDE SEQUENCE [LARGE SCALE GENOMIC DNA]</scope>
    <source>
        <strain evidence="1 4">CECT 3146</strain>
    </source>
</reference>
<dbReference type="Pfam" id="PF11528">
    <property type="entry name" value="DUF3224"/>
    <property type="match status" value="1"/>
</dbReference>
<proteinExistence type="predicted"/>
<dbReference type="AlphaFoldDB" id="A0A5P2X4D6"/>
<dbReference type="InterPro" id="IPR023159">
    <property type="entry name" value="SO1590-like_sf"/>
</dbReference>
<dbReference type="KEGG" id="sspb:CP982_03565"/>
<dbReference type="EMBL" id="JACHJD010000001">
    <property type="protein sequence ID" value="MBB5101102.1"/>
    <property type="molecule type" value="Genomic_DNA"/>
</dbReference>
<protein>
    <submittedName>
        <fullName evidence="2">DUF3224 domain-containing protein</fullName>
    </submittedName>
</protein>